<name>A0A811UIJ1_CERCA</name>
<sequence>MLCMHTSSEHPYGCALVQTTALSPPPNARRPTPTVRRRKWQLKENGIINELQHEPTQSELYPKSEPRPYRSCSESQQTTRVKRRKELPE</sequence>
<accession>A0A811UIJ1</accession>
<evidence type="ECO:0000313" key="3">
    <source>
        <dbReference type="Proteomes" id="UP000606786"/>
    </source>
</evidence>
<dbReference type="Proteomes" id="UP000606786">
    <property type="component" value="Unassembled WGS sequence"/>
</dbReference>
<proteinExistence type="predicted"/>
<dbReference type="AlphaFoldDB" id="A0A811UIJ1"/>
<comment type="caution">
    <text evidence="2">The sequence shown here is derived from an EMBL/GenBank/DDBJ whole genome shotgun (WGS) entry which is preliminary data.</text>
</comment>
<protein>
    <submittedName>
        <fullName evidence="2">(Mediterranean fruit fly) hypothetical protein</fullName>
    </submittedName>
</protein>
<gene>
    <name evidence="2" type="ORF">CCAP1982_LOCUS6117</name>
</gene>
<dbReference type="EMBL" id="CAJHJT010000012">
    <property type="protein sequence ID" value="CAD6997475.1"/>
    <property type="molecule type" value="Genomic_DNA"/>
</dbReference>
<feature type="non-terminal residue" evidence="2">
    <location>
        <position position="89"/>
    </location>
</feature>
<keyword evidence="3" id="KW-1185">Reference proteome</keyword>
<feature type="compositionally biased region" description="Basic residues" evidence="1">
    <location>
        <begin position="80"/>
        <end position="89"/>
    </location>
</feature>
<evidence type="ECO:0000256" key="1">
    <source>
        <dbReference type="SAM" id="MobiDB-lite"/>
    </source>
</evidence>
<evidence type="ECO:0000313" key="2">
    <source>
        <dbReference type="EMBL" id="CAD6997475.1"/>
    </source>
</evidence>
<reference evidence="2" key="1">
    <citation type="submission" date="2020-11" db="EMBL/GenBank/DDBJ databases">
        <authorList>
            <person name="Whitehead M."/>
        </authorList>
    </citation>
    <scope>NUCLEOTIDE SEQUENCE</scope>
    <source>
        <strain evidence="2">EGII</strain>
    </source>
</reference>
<organism evidence="2 3">
    <name type="scientific">Ceratitis capitata</name>
    <name type="common">Mediterranean fruit fly</name>
    <name type="synonym">Tephritis capitata</name>
    <dbReference type="NCBI Taxonomy" id="7213"/>
    <lineage>
        <taxon>Eukaryota</taxon>
        <taxon>Metazoa</taxon>
        <taxon>Ecdysozoa</taxon>
        <taxon>Arthropoda</taxon>
        <taxon>Hexapoda</taxon>
        <taxon>Insecta</taxon>
        <taxon>Pterygota</taxon>
        <taxon>Neoptera</taxon>
        <taxon>Endopterygota</taxon>
        <taxon>Diptera</taxon>
        <taxon>Brachycera</taxon>
        <taxon>Muscomorpha</taxon>
        <taxon>Tephritoidea</taxon>
        <taxon>Tephritidae</taxon>
        <taxon>Ceratitis</taxon>
        <taxon>Ceratitis</taxon>
    </lineage>
</organism>
<feature type="region of interest" description="Disordered" evidence="1">
    <location>
        <begin position="19"/>
        <end position="89"/>
    </location>
</feature>